<evidence type="ECO:0000256" key="3">
    <source>
        <dbReference type="ARBA" id="ARBA00022769"/>
    </source>
</evidence>
<dbReference type="InterPro" id="IPR000305">
    <property type="entry name" value="GIY-YIG_endonuc"/>
</dbReference>
<keyword evidence="4" id="KW-0267">Excision nuclease</keyword>
<dbReference type="EMBL" id="MHNL01000005">
    <property type="protein sequence ID" value="OGZ45810.1"/>
    <property type="molecule type" value="Genomic_DNA"/>
</dbReference>
<dbReference type="InterPro" id="IPR001943">
    <property type="entry name" value="UVR_dom"/>
</dbReference>
<evidence type="ECO:0000256" key="5">
    <source>
        <dbReference type="ARBA" id="ARBA00023204"/>
    </source>
</evidence>
<gene>
    <name evidence="9" type="ORF">A2756_02800</name>
</gene>
<dbReference type="Proteomes" id="UP000177785">
    <property type="component" value="Unassembled WGS sequence"/>
</dbReference>
<dbReference type="InterPro" id="IPR038476">
    <property type="entry name" value="UvrC_RNase_H_dom_sf"/>
</dbReference>
<evidence type="ECO:0000256" key="4">
    <source>
        <dbReference type="ARBA" id="ARBA00022881"/>
    </source>
</evidence>
<dbReference type="Gene3D" id="3.30.420.340">
    <property type="entry name" value="UvrC, RNAse H endonuclease domain"/>
    <property type="match status" value="1"/>
</dbReference>
<dbReference type="PROSITE" id="PS50151">
    <property type="entry name" value="UVR"/>
    <property type="match status" value="1"/>
</dbReference>
<dbReference type="Gene3D" id="3.40.1440.10">
    <property type="entry name" value="GIY-YIG endonuclease"/>
    <property type="match status" value="1"/>
</dbReference>
<evidence type="ECO:0000313" key="9">
    <source>
        <dbReference type="EMBL" id="OGZ45810.1"/>
    </source>
</evidence>
<keyword evidence="2" id="KW-0227">DNA damage</keyword>
<keyword evidence="1" id="KW-0963">Cytoplasm</keyword>
<dbReference type="InterPro" id="IPR001162">
    <property type="entry name" value="UvrC_RNase_H_dom"/>
</dbReference>
<comment type="caution">
    <text evidence="9">The sequence shown here is derived from an EMBL/GenBank/DDBJ whole genome shotgun (WGS) entry which is preliminary data.</text>
</comment>
<dbReference type="PROSITE" id="PS50164">
    <property type="entry name" value="GIY_YIG"/>
    <property type="match status" value="1"/>
</dbReference>
<evidence type="ECO:0000313" key="10">
    <source>
        <dbReference type="Proteomes" id="UP000177785"/>
    </source>
</evidence>
<dbReference type="CDD" id="cd10434">
    <property type="entry name" value="GIY-YIG_UvrC_Cho"/>
    <property type="match status" value="1"/>
</dbReference>
<dbReference type="SUPFAM" id="SSF46600">
    <property type="entry name" value="C-terminal UvrC-binding domain of UvrB"/>
    <property type="match status" value="1"/>
</dbReference>
<name>A0A1G2G749_9BACT</name>
<dbReference type="InterPro" id="IPR035901">
    <property type="entry name" value="GIY-YIG_endonuc_sf"/>
</dbReference>
<dbReference type="Gene3D" id="4.10.860.10">
    <property type="entry name" value="UVR domain"/>
    <property type="match status" value="1"/>
</dbReference>
<organism evidence="9 10">
    <name type="scientific">Candidatus Ryanbacteria bacterium RIFCSPHIGHO2_01_FULL_48_27</name>
    <dbReference type="NCBI Taxonomy" id="1802115"/>
    <lineage>
        <taxon>Bacteria</taxon>
        <taxon>Candidatus Ryaniibacteriota</taxon>
    </lineage>
</organism>
<feature type="domain" description="UVR" evidence="6">
    <location>
        <begin position="218"/>
        <end position="253"/>
    </location>
</feature>
<dbReference type="GO" id="GO:0009381">
    <property type="term" value="F:excinuclease ABC activity"/>
    <property type="evidence" value="ECO:0007669"/>
    <property type="project" value="InterPro"/>
</dbReference>
<dbReference type="PANTHER" id="PTHR30562">
    <property type="entry name" value="UVRC/OXIDOREDUCTASE"/>
    <property type="match status" value="1"/>
</dbReference>
<accession>A0A1G2G749</accession>
<sequence length="449" mass="51839">MPVHIETIRGHVPSTPGVYFFKGARGQILYIGKAGNLKTRIRSYFAASRDVGPAKERMLKEAVTLEWQELSSEIEALIEEARLIKKYRPRYNILMRDDKNYLYVGFTKERFPKVFLTHQPRQTLSREFKDKKATYIGPFTDATSVKRILKSLRKLFPYCTCKELHTRLCQNAQIGLCLGACCLNTAKPTYATVDTNAAHTLYKQHVASIQKILSGNQKTLIRMLTKKMETYSKDRAFEKAASIRNQLWGLEHIFAHSLYIKQEHSLENQKALRKLEQILRLTYPIARIEGYDISNIQGTDAVGSMVVCTDGVMDKNEYRKFRIKTVVGANDPAMMQEILMRRFNHPKWQYPEVILIDGGVSQLNAARWAQKKYLHQAVHNTNTWDTVAAIHIVSLAKREEELYLPGKIHPIALKHTSTTLLHLLQQIRDESHRFAIGFHRKLHRKLPLR</sequence>
<dbReference type="InterPro" id="IPR047296">
    <property type="entry name" value="GIY-YIG_UvrC_Cho"/>
</dbReference>
<feature type="domain" description="GIY-YIG" evidence="7">
    <location>
        <begin position="14"/>
        <end position="93"/>
    </location>
</feature>
<dbReference type="GO" id="GO:0006289">
    <property type="term" value="P:nucleotide-excision repair"/>
    <property type="evidence" value="ECO:0007669"/>
    <property type="project" value="InterPro"/>
</dbReference>
<dbReference type="SUPFAM" id="SSF82771">
    <property type="entry name" value="GIY-YIG endonuclease"/>
    <property type="match status" value="1"/>
</dbReference>
<evidence type="ECO:0000259" key="6">
    <source>
        <dbReference type="PROSITE" id="PS50151"/>
    </source>
</evidence>
<evidence type="ECO:0000256" key="2">
    <source>
        <dbReference type="ARBA" id="ARBA00022763"/>
    </source>
</evidence>
<reference evidence="9 10" key="1">
    <citation type="journal article" date="2016" name="Nat. Commun.">
        <title>Thousands of microbial genomes shed light on interconnected biogeochemical processes in an aquifer system.</title>
        <authorList>
            <person name="Anantharaman K."/>
            <person name="Brown C.T."/>
            <person name="Hug L.A."/>
            <person name="Sharon I."/>
            <person name="Castelle C.J."/>
            <person name="Probst A.J."/>
            <person name="Thomas B.C."/>
            <person name="Singh A."/>
            <person name="Wilkins M.J."/>
            <person name="Karaoz U."/>
            <person name="Brodie E.L."/>
            <person name="Williams K.H."/>
            <person name="Hubbard S.S."/>
            <person name="Banfield J.F."/>
        </authorList>
    </citation>
    <scope>NUCLEOTIDE SEQUENCE [LARGE SCALE GENOMIC DNA]</scope>
</reference>
<dbReference type="Pfam" id="PF01541">
    <property type="entry name" value="GIY-YIG"/>
    <property type="match status" value="1"/>
</dbReference>
<evidence type="ECO:0008006" key="11">
    <source>
        <dbReference type="Google" id="ProtNLM"/>
    </source>
</evidence>
<dbReference type="InterPro" id="IPR036876">
    <property type="entry name" value="UVR_dom_sf"/>
</dbReference>
<evidence type="ECO:0000259" key="8">
    <source>
        <dbReference type="PROSITE" id="PS50165"/>
    </source>
</evidence>
<dbReference type="PANTHER" id="PTHR30562:SF1">
    <property type="entry name" value="UVRABC SYSTEM PROTEIN C"/>
    <property type="match status" value="1"/>
</dbReference>
<dbReference type="SMART" id="SM00465">
    <property type="entry name" value="GIYc"/>
    <property type="match status" value="1"/>
</dbReference>
<dbReference type="STRING" id="1802115.A2756_02800"/>
<keyword evidence="5" id="KW-0234">DNA repair</keyword>
<dbReference type="PROSITE" id="PS50165">
    <property type="entry name" value="UVRC"/>
    <property type="match status" value="1"/>
</dbReference>
<dbReference type="Pfam" id="PF08459">
    <property type="entry name" value="UvrC_RNaseH_dom"/>
    <property type="match status" value="1"/>
</dbReference>
<keyword evidence="3" id="KW-0228">DNA excision</keyword>
<proteinExistence type="predicted"/>
<evidence type="ECO:0000259" key="7">
    <source>
        <dbReference type="PROSITE" id="PS50164"/>
    </source>
</evidence>
<dbReference type="FunFam" id="3.40.1440.10:FF:000001">
    <property type="entry name" value="UvrABC system protein C"/>
    <property type="match status" value="1"/>
</dbReference>
<protein>
    <recommendedName>
        <fullName evidence="11">Excinuclease ABC subunit C</fullName>
    </recommendedName>
</protein>
<dbReference type="InterPro" id="IPR050066">
    <property type="entry name" value="UvrABC_protein_C"/>
</dbReference>
<evidence type="ECO:0000256" key="1">
    <source>
        <dbReference type="ARBA" id="ARBA00022490"/>
    </source>
</evidence>
<dbReference type="Pfam" id="PF02151">
    <property type="entry name" value="UVR"/>
    <property type="match status" value="1"/>
</dbReference>
<dbReference type="AlphaFoldDB" id="A0A1G2G749"/>
<feature type="domain" description="UvrC family homology region profile" evidence="8">
    <location>
        <begin position="269"/>
        <end position="367"/>
    </location>
</feature>
<dbReference type="GO" id="GO:0009380">
    <property type="term" value="C:excinuclease repair complex"/>
    <property type="evidence" value="ECO:0007669"/>
    <property type="project" value="TreeGrafter"/>
</dbReference>